<feature type="region of interest" description="Disordered" evidence="9">
    <location>
        <begin position="1"/>
        <end position="42"/>
    </location>
</feature>
<keyword evidence="5 8" id="KW-0949">S-adenosyl-L-methionine</keyword>
<comment type="similarity">
    <text evidence="8">Belongs to the class I-like SAM-binding methyltransferase superfamily. C5-methyltransferase family.</text>
</comment>
<name>A0AAW1SCY7_9CHLO</name>
<proteinExistence type="inferred from homology"/>
<evidence type="ECO:0000256" key="8">
    <source>
        <dbReference type="PROSITE-ProRule" id="PRU01016"/>
    </source>
</evidence>
<dbReference type="Gene3D" id="2.30.30.490">
    <property type="match status" value="1"/>
</dbReference>
<reference evidence="11 12" key="1">
    <citation type="journal article" date="2024" name="Nat. Commun.">
        <title>Phylogenomics reveals the evolutionary origins of lichenization in chlorophyte algae.</title>
        <authorList>
            <person name="Puginier C."/>
            <person name="Libourel C."/>
            <person name="Otte J."/>
            <person name="Skaloud P."/>
            <person name="Haon M."/>
            <person name="Grisel S."/>
            <person name="Petersen M."/>
            <person name="Berrin J.G."/>
            <person name="Delaux P.M."/>
            <person name="Dal Grande F."/>
            <person name="Keller J."/>
        </authorList>
    </citation>
    <scope>NUCLEOTIDE SEQUENCE [LARGE SCALE GENOMIC DNA]</scope>
    <source>
        <strain evidence="11 12">SAG 2145</strain>
    </source>
</reference>
<protein>
    <recommendedName>
        <fullName evidence="2">DNA (cytosine-5-)-methyltransferase</fullName>
        <ecNumber evidence="2">2.1.1.37</ecNumber>
    </recommendedName>
</protein>
<dbReference type="InterPro" id="IPR001025">
    <property type="entry name" value="BAH_dom"/>
</dbReference>
<evidence type="ECO:0000256" key="2">
    <source>
        <dbReference type="ARBA" id="ARBA00011975"/>
    </source>
</evidence>
<dbReference type="AlphaFoldDB" id="A0AAW1SCY7"/>
<dbReference type="GO" id="GO:0044027">
    <property type="term" value="P:negative regulation of gene expression via chromosomal CpG island methylation"/>
    <property type="evidence" value="ECO:0007669"/>
    <property type="project" value="TreeGrafter"/>
</dbReference>
<evidence type="ECO:0000313" key="11">
    <source>
        <dbReference type="EMBL" id="KAK9844320.1"/>
    </source>
</evidence>
<dbReference type="Pfam" id="PF00145">
    <property type="entry name" value="DNA_methylase"/>
    <property type="match status" value="2"/>
</dbReference>
<dbReference type="GO" id="GO:0003886">
    <property type="term" value="F:DNA (cytosine-5-)-methyltransferase activity"/>
    <property type="evidence" value="ECO:0007669"/>
    <property type="project" value="UniProtKB-EC"/>
</dbReference>
<evidence type="ECO:0000256" key="5">
    <source>
        <dbReference type="ARBA" id="ARBA00022691"/>
    </source>
</evidence>
<dbReference type="Gene3D" id="3.90.120.10">
    <property type="entry name" value="DNA Methylase, subunit A, domain 2"/>
    <property type="match status" value="1"/>
</dbReference>
<feature type="domain" description="BAH" evidence="10">
    <location>
        <begin position="112"/>
        <end position="262"/>
    </location>
</feature>
<feature type="active site" evidence="8">
    <location>
        <position position="557"/>
    </location>
</feature>
<feature type="compositionally biased region" description="Low complexity" evidence="9">
    <location>
        <begin position="443"/>
        <end position="458"/>
    </location>
</feature>
<gene>
    <name evidence="11" type="ORF">WJX74_000767</name>
</gene>
<dbReference type="GO" id="GO:0005634">
    <property type="term" value="C:nucleus"/>
    <property type="evidence" value="ECO:0007669"/>
    <property type="project" value="UniProtKB-SubCell"/>
</dbReference>
<dbReference type="PANTHER" id="PTHR10629:SF50">
    <property type="entry name" value="DNA (CYTOSINE-5)-METHYLTRANSFERASE CMT3"/>
    <property type="match status" value="1"/>
</dbReference>
<dbReference type="GO" id="GO:0003682">
    <property type="term" value="F:chromatin binding"/>
    <property type="evidence" value="ECO:0007669"/>
    <property type="project" value="InterPro"/>
</dbReference>
<evidence type="ECO:0000259" key="10">
    <source>
        <dbReference type="PROSITE" id="PS51038"/>
    </source>
</evidence>
<dbReference type="InterPro" id="IPR018117">
    <property type="entry name" value="C5_DNA_meth_AS"/>
</dbReference>
<dbReference type="EMBL" id="JALJOS010000001">
    <property type="protein sequence ID" value="KAK9844320.1"/>
    <property type="molecule type" value="Genomic_DNA"/>
</dbReference>
<keyword evidence="3 8" id="KW-0489">Methyltransferase</keyword>
<dbReference type="PROSITE" id="PS51679">
    <property type="entry name" value="SAM_MT_C5"/>
    <property type="match status" value="1"/>
</dbReference>
<organism evidence="11 12">
    <name type="scientific">Apatococcus lobatus</name>
    <dbReference type="NCBI Taxonomy" id="904363"/>
    <lineage>
        <taxon>Eukaryota</taxon>
        <taxon>Viridiplantae</taxon>
        <taxon>Chlorophyta</taxon>
        <taxon>core chlorophytes</taxon>
        <taxon>Trebouxiophyceae</taxon>
        <taxon>Chlorellales</taxon>
        <taxon>Chlorellaceae</taxon>
        <taxon>Apatococcus</taxon>
    </lineage>
</organism>
<dbReference type="InterPro" id="IPR043151">
    <property type="entry name" value="BAH_sf"/>
</dbReference>
<keyword evidence="12" id="KW-1185">Reference proteome</keyword>
<dbReference type="GO" id="GO:0032259">
    <property type="term" value="P:methylation"/>
    <property type="evidence" value="ECO:0007669"/>
    <property type="project" value="UniProtKB-KW"/>
</dbReference>
<dbReference type="SUPFAM" id="SSF53335">
    <property type="entry name" value="S-adenosyl-L-methionine-dependent methyltransferases"/>
    <property type="match status" value="2"/>
</dbReference>
<dbReference type="EC" id="2.1.1.37" evidence="2"/>
<evidence type="ECO:0000313" key="12">
    <source>
        <dbReference type="Proteomes" id="UP001438707"/>
    </source>
</evidence>
<dbReference type="Gene3D" id="3.40.50.150">
    <property type="entry name" value="Vaccinia Virus protein VP39"/>
    <property type="match status" value="2"/>
</dbReference>
<dbReference type="InterPro" id="IPR050390">
    <property type="entry name" value="C5-Methyltransferase"/>
</dbReference>
<evidence type="ECO:0000256" key="9">
    <source>
        <dbReference type="SAM" id="MobiDB-lite"/>
    </source>
</evidence>
<dbReference type="PROSITE" id="PS00094">
    <property type="entry name" value="C5_MTASE_1"/>
    <property type="match status" value="1"/>
</dbReference>
<dbReference type="PROSITE" id="PS51038">
    <property type="entry name" value="BAH"/>
    <property type="match status" value="1"/>
</dbReference>
<comment type="subcellular location">
    <subcellularLocation>
        <location evidence="1">Nucleus</location>
    </subcellularLocation>
</comment>
<keyword evidence="7" id="KW-0539">Nucleus</keyword>
<dbReference type="PANTHER" id="PTHR10629">
    <property type="entry name" value="CYTOSINE-SPECIFIC METHYLTRANSFERASE"/>
    <property type="match status" value="1"/>
</dbReference>
<keyword evidence="4 8" id="KW-0808">Transferase</keyword>
<comment type="caution">
    <text evidence="11">The sequence shown here is derived from an EMBL/GenBank/DDBJ whole genome shotgun (WGS) entry which is preliminary data.</text>
</comment>
<dbReference type="GO" id="GO:0003677">
    <property type="term" value="F:DNA binding"/>
    <property type="evidence" value="ECO:0007669"/>
    <property type="project" value="UniProtKB-KW"/>
</dbReference>
<evidence type="ECO:0000256" key="6">
    <source>
        <dbReference type="ARBA" id="ARBA00023125"/>
    </source>
</evidence>
<evidence type="ECO:0000256" key="4">
    <source>
        <dbReference type="ARBA" id="ARBA00022679"/>
    </source>
</evidence>
<dbReference type="Proteomes" id="UP001438707">
    <property type="component" value="Unassembled WGS sequence"/>
</dbReference>
<dbReference type="InterPro" id="IPR001525">
    <property type="entry name" value="C5_MeTfrase"/>
</dbReference>
<sequence>MPGSKRKAPADDAEASTMPAAKSKKCPSPKGQPVSAGASSSEIQTISPGYCYLEADGYWWNQKHRVSQAEVKQRYPKRAVATRECPGGSQDVAVEHYSQVELDDKDPNKPKQSIKIGDVVELETPWLERDLEGNLQEHYWVMTIHEIFKSEQGDFMIDGRWYWKTVDTLLGIEDEVKTGEHKGRSVMQVHDQGNPGECRVFLASLADNNRAEQVSCQSLGAIHRKVKVHQIAPGAPIPILKEDEYWCDGMHDRRFWTFKDFAESRPKAPAQPYTKQNPRNIRVLEPYCGCGGMSCMAMRSDTVHLENAWAVDYMPSMIESFKVNNPESEAFCSGVDEFLWLCRHTHGLYETLKGWRPGQAPVKLRHLQPAAPLHADHFYRLDEATQQVIIVRKWKGKPAASSSSSPPAEGRDSNDPQADQTDMEETAESPPPESKKRRGSLGGKKASAGKTSNAASTNKLGPILKGQILSVHLVDIAARLDKSVAKGCLSEDLSEDNCFLLFQVQRRGEDNPSLASLRDLETPESFPALAHYMKQQQAAKKIPVPGEVDMVMGGPPCQGMSGLNLHRSKDDDVLVADARNRQVMAFYHLIEWFNPSFVLMENVADILRNQQGAYAKFAVGRLLALRYQTRLGLVMASDQGAPQTRWRAFVFAAKSGLEYLPCYPEPTHHSGTNLGVPANARECIVGFQSKEAANKAYPMTVLGDILSDLPPVHNWTQAERAQYCSQPQRPSQVWLRREPKAWQASREGRADAADRAMAATQARYQARLDAQLKHEDATVEVGRHYRCGGSKNEQPVPLLAALSELMEADEDSAAGEDSAMLEAGQAKGKNEKRPGAPKLHAKATWAAWMATLSPEVAHEYQLEMEASKRALDHEVGTKVVAAAAEAKMATGPVRDHRPLILNHDDYLRSAAVPMQKGANYRHHEGVVVNPRTDGSKRLGTCCAGHAHQPSRALKGGGIAESDCQGGGATCLIPLRDGCKPDTRIDQVDLEWRAVFCEGCSAFTVWMPSGDVLTPRWCITYKNGLSDGRHGCFGRMWFDEIQPTVVGRAEPHNLRLVHPEQDRVVTPRENARCQGFPDYFALVGQQKGAPAAFNSQVRSTCQNDRYTQMGNAVCPLVSAAMGRCLARAADHQHHEDADRFVIPVPDPDYDECMRHAREDLGLQFWVEEHGIPEKFQQGRLKRLRELAAKQDPIAIAALEEDEGDFEEVDDETGQAVEIENVPAARPAGKRRRQ</sequence>
<dbReference type="InterPro" id="IPR029063">
    <property type="entry name" value="SAM-dependent_MTases_sf"/>
</dbReference>
<accession>A0AAW1SCY7</accession>
<evidence type="ECO:0000256" key="7">
    <source>
        <dbReference type="ARBA" id="ARBA00023242"/>
    </source>
</evidence>
<feature type="region of interest" description="Disordered" evidence="9">
    <location>
        <begin position="396"/>
        <end position="458"/>
    </location>
</feature>
<feature type="compositionally biased region" description="Low complexity" evidence="9">
    <location>
        <begin position="398"/>
        <end position="408"/>
    </location>
</feature>
<evidence type="ECO:0000256" key="3">
    <source>
        <dbReference type="ARBA" id="ARBA00022603"/>
    </source>
</evidence>
<evidence type="ECO:0000256" key="1">
    <source>
        <dbReference type="ARBA" id="ARBA00004123"/>
    </source>
</evidence>
<keyword evidence="6" id="KW-0238">DNA-binding</keyword>